<dbReference type="AlphaFoldDB" id="A0A8S9GN34"/>
<evidence type="ECO:0000256" key="1">
    <source>
        <dbReference type="SAM" id="MobiDB-lite"/>
    </source>
</evidence>
<comment type="caution">
    <text evidence="2">The sequence shown here is derived from an EMBL/GenBank/DDBJ whole genome shotgun (WGS) entry which is preliminary data.</text>
</comment>
<accession>A0A8S9GN34</accession>
<reference evidence="2" key="1">
    <citation type="submission" date="2019-12" db="EMBL/GenBank/DDBJ databases">
        <title>Genome sequencing and annotation of Brassica cretica.</title>
        <authorList>
            <person name="Studholme D.J."/>
            <person name="Sarris P.F."/>
        </authorList>
    </citation>
    <scope>NUCLEOTIDE SEQUENCE</scope>
    <source>
        <strain evidence="2">PFS-102/07</strain>
        <tissue evidence="2">Leaf</tissue>
    </source>
</reference>
<protein>
    <submittedName>
        <fullName evidence="2">Uncharacterized protein</fullName>
    </submittedName>
</protein>
<proteinExistence type="predicted"/>
<evidence type="ECO:0000313" key="2">
    <source>
        <dbReference type="EMBL" id="KAF2545668.1"/>
    </source>
</evidence>
<sequence>MQKDNQDEDQHQDEFQQPDPTKIIWKEMQKLKLGADRSCWTEMNRCLIVLIMEGVEEEATTPSKRLETERTDNGLVVLLKPLPDP</sequence>
<dbReference type="EMBL" id="QGKY02001925">
    <property type="protein sequence ID" value="KAF2545668.1"/>
    <property type="molecule type" value="Genomic_DNA"/>
</dbReference>
<name>A0A8S9GN34_BRACR</name>
<gene>
    <name evidence="2" type="ORF">F2Q70_00022682</name>
</gene>
<feature type="compositionally biased region" description="Basic and acidic residues" evidence="1">
    <location>
        <begin position="1"/>
        <end position="14"/>
    </location>
</feature>
<feature type="region of interest" description="Disordered" evidence="1">
    <location>
        <begin position="1"/>
        <end position="21"/>
    </location>
</feature>
<organism evidence="2">
    <name type="scientific">Brassica cretica</name>
    <name type="common">Mustard</name>
    <dbReference type="NCBI Taxonomy" id="69181"/>
    <lineage>
        <taxon>Eukaryota</taxon>
        <taxon>Viridiplantae</taxon>
        <taxon>Streptophyta</taxon>
        <taxon>Embryophyta</taxon>
        <taxon>Tracheophyta</taxon>
        <taxon>Spermatophyta</taxon>
        <taxon>Magnoliopsida</taxon>
        <taxon>eudicotyledons</taxon>
        <taxon>Gunneridae</taxon>
        <taxon>Pentapetalae</taxon>
        <taxon>rosids</taxon>
        <taxon>malvids</taxon>
        <taxon>Brassicales</taxon>
        <taxon>Brassicaceae</taxon>
        <taxon>Brassiceae</taxon>
        <taxon>Brassica</taxon>
    </lineage>
</organism>